<dbReference type="CDD" id="cd00158">
    <property type="entry name" value="RHOD"/>
    <property type="match status" value="1"/>
</dbReference>
<name>A0A1C9CBP8_9FLOR</name>
<accession>A0A1C9CBP8</accession>
<dbReference type="Gene3D" id="3.40.50.720">
    <property type="entry name" value="NAD(P)-binding Rossmann-like Domain"/>
    <property type="match status" value="1"/>
</dbReference>
<dbReference type="PANTHER" id="PTHR10953">
    <property type="entry name" value="UBIQUITIN-ACTIVATING ENZYME E1"/>
    <property type="match status" value="1"/>
</dbReference>
<dbReference type="InterPro" id="IPR035985">
    <property type="entry name" value="Ubiquitin-activating_enz"/>
</dbReference>
<feature type="transmembrane region" description="Helical" evidence="2">
    <location>
        <begin position="41"/>
        <end position="59"/>
    </location>
</feature>
<keyword evidence="2" id="KW-0812">Transmembrane</keyword>
<gene>
    <name evidence="4" type="primary">moeB</name>
    <name evidence="4" type="ORF">Apop_130</name>
</gene>
<comment type="similarity">
    <text evidence="1">Belongs to the HesA/MoeB/ThiF family.</text>
</comment>
<feature type="domain" description="Rhodanese" evidence="3">
    <location>
        <begin position="275"/>
        <end position="349"/>
    </location>
</feature>
<dbReference type="SUPFAM" id="SSF52821">
    <property type="entry name" value="Rhodanese/Cell cycle control phosphatase"/>
    <property type="match status" value="1"/>
</dbReference>
<evidence type="ECO:0000256" key="2">
    <source>
        <dbReference type="SAM" id="Phobius"/>
    </source>
</evidence>
<proteinExistence type="inferred from homology"/>
<dbReference type="Pfam" id="PF00581">
    <property type="entry name" value="Rhodanese"/>
    <property type="match status" value="1"/>
</dbReference>
<sequence length="354" mass="40393">MLNPYLNNISFTEREYKRYTRNLKLSSIGIHGQKRLKTAQVLCVGIGGLGSVCLLYLVASGIENIGIIDKDVVNISNLQRQIIYKTADVTYKKVKCVKKSLEDINPECKIHIYYEFLNEYNSKYIIPKYDIIIDGTDNWKSKEIISNTCRIFNKPHIYGAIGGFIGQISVFNYQSGPTYRDLYLQHILSTTEDCSTNGVLGVLPGIIGTLQATEVIKIITGMDSVLSGYLLIYNILNTSFKKIRLRKIISSTNINNLPYTNLKYTLSFKQSQYRNNTKVLLVDVRKSHEYQLNHIENSINIPLRLLKYQHILSFLTSQSYTKTIYIYCNHNSQSTAALSLLLKNGITCYKFLAK</sequence>
<dbReference type="CDD" id="cd00757">
    <property type="entry name" value="ThiF_MoeB_HesA_family"/>
    <property type="match status" value="1"/>
</dbReference>
<keyword evidence="4" id="KW-0934">Plastid</keyword>
<protein>
    <submittedName>
        <fullName evidence="4">Molybdopterin biosynthesis protein</fullName>
    </submittedName>
</protein>
<keyword evidence="2" id="KW-1133">Transmembrane helix</keyword>
<dbReference type="PROSITE" id="PS50206">
    <property type="entry name" value="RHODANESE_3"/>
    <property type="match status" value="1"/>
</dbReference>
<dbReference type="AlphaFoldDB" id="A0A1C9CBP8"/>
<dbReference type="GO" id="GO:0042292">
    <property type="term" value="F:URM1 activating enzyme activity"/>
    <property type="evidence" value="ECO:0007669"/>
    <property type="project" value="TreeGrafter"/>
</dbReference>
<dbReference type="EMBL" id="KX284716">
    <property type="protein sequence ID" value="AOM65820.1"/>
    <property type="molecule type" value="Genomic_DNA"/>
</dbReference>
<dbReference type="FunFam" id="3.40.50.720:FF:000080">
    <property type="entry name" value="Thiazole biosynthesis adenylyltransferase ThiF"/>
    <property type="match status" value="1"/>
</dbReference>
<keyword evidence="2" id="KW-0472">Membrane</keyword>
<dbReference type="SUPFAM" id="SSF69572">
    <property type="entry name" value="Activating enzymes of the ubiquitin-like proteins"/>
    <property type="match status" value="1"/>
</dbReference>
<dbReference type="Pfam" id="PF00899">
    <property type="entry name" value="ThiF"/>
    <property type="match status" value="1"/>
</dbReference>
<dbReference type="InterPro" id="IPR001763">
    <property type="entry name" value="Rhodanese-like_dom"/>
</dbReference>
<dbReference type="GeneID" id="29073141"/>
<dbReference type="GO" id="GO:0016779">
    <property type="term" value="F:nucleotidyltransferase activity"/>
    <property type="evidence" value="ECO:0007669"/>
    <property type="project" value="TreeGrafter"/>
</dbReference>
<evidence type="ECO:0000256" key="1">
    <source>
        <dbReference type="ARBA" id="ARBA00009919"/>
    </source>
</evidence>
<dbReference type="RefSeq" id="YP_009296680.1">
    <property type="nucleotide sequence ID" value="NC_031172.1"/>
</dbReference>
<evidence type="ECO:0000259" key="3">
    <source>
        <dbReference type="PROSITE" id="PS50206"/>
    </source>
</evidence>
<dbReference type="InterPro" id="IPR036873">
    <property type="entry name" value="Rhodanese-like_dom_sf"/>
</dbReference>
<geneLocation type="plastid" evidence="4"/>
<dbReference type="GO" id="GO:0005737">
    <property type="term" value="C:cytoplasm"/>
    <property type="evidence" value="ECO:0007669"/>
    <property type="project" value="TreeGrafter"/>
</dbReference>
<dbReference type="Gene3D" id="3.40.250.10">
    <property type="entry name" value="Rhodanese-like domain"/>
    <property type="match status" value="1"/>
</dbReference>
<dbReference type="InterPro" id="IPR045886">
    <property type="entry name" value="ThiF/MoeB/HesA"/>
</dbReference>
<evidence type="ECO:0000313" key="4">
    <source>
        <dbReference type="EMBL" id="AOM65820.1"/>
    </source>
</evidence>
<dbReference type="InterPro" id="IPR000594">
    <property type="entry name" value="ThiF_NAD_FAD-bd"/>
</dbReference>
<organism evidence="4">
    <name type="scientific">Apophlaea sinclairii</name>
    <dbReference type="NCBI Taxonomy" id="212746"/>
    <lineage>
        <taxon>Eukaryota</taxon>
        <taxon>Rhodophyta</taxon>
        <taxon>Florideophyceae</taxon>
        <taxon>Hildenbrandiophycidae</taxon>
        <taxon>Hildenbrandiales</taxon>
        <taxon>Hildenbrandiaceae</taxon>
        <taxon>Apophlaea</taxon>
    </lineage>
</organism>
<reference evidence="4" key="1">
    <citation type="journal article" date="2016" name="BMC Biol.">
        <title>Parallel evolution of highly conserved plastid genome architecture in red seaweeds and seed plants.</title>
        <authorList>
            <person name="Lee J."/>
            <person name="Cho C.H."/>
            <person name="Park S.I."/>
            <person name="Choi J.W."/>
            <person name="Song H.S."/>
            <person name="West J.A."/>
            <person name="Bhattacharya D."/>
            <person name="Yoon H.S."/>
        </authorList>
    </citation>
    <scope>NUCLEOTIDE SEQUENCE</scope>
</reference>
<dbReference type="GO" id="GO:0004792">
    <property type="term" value="F:thiosulfate-cyanide sulfurtransferase activity"/>
    <property type="evidence" value="ECO:0007669"/>
    <property type="project" value="TreeGrafter"/>
</dbReference>
<dbReference type="PANTHER" id="PTHR10953:SF102">
    <property type="entry name" value="ADENYLYLTRANSFERASE AND SULFURTRANSFERASE MOCS3"/>
    <property type="match status" value="1"/>
</dbReference>